<sequence>MMRSLGQILAAAKQQEMINEVDVDNDGTIDCLEFLSRMAYKMKDTHSEDLKEAFKVFDKDQGPEWVYL</sequence>
<dbReference type="PROSITE" id="PS50222">
    <property type="entry name" value="EF_HAND_2"/>
    <property type="match status" value="1"/>
</dbReference>
<evidence type="ECO:0000256" key="2">
    <source>
        <dbReference type="ARBA" id="ARBA00022723"/>
    </source>
</evidence>
<feature type="domain" description="EF-hand" evidence="5">
    <location>
        <begin position="9"/>
        <end position="44"/>
    </location>
</feature>
<evidence type="ECO:0000256" key="3">
    <source>
        <dbReference type="ARBA" id="ARBA00022737"/>
    </source>
</evidence>
<evidence type="ECO:0000256" key="4">
    <source>
        <dbReference type="ARBA" id="ARBA00022837"/>
    </source>
</evidence>
<keyword evidence="2" id="KW-0479">Metal-binding</keyword>
<name>A0A9D4UW86_ADICA</name>
<dbReference type="InterPro" id="IPR050230">
    <property type="entry name" value="CALM/Myosin/TropC-like"/>
</dbReference>
<dbReference type="GO" id="GO:0016460">
    <property type="term" value="C:myosin II complex"/>
    <property type="evidence" value="ECO:0007669"/>
    <property type="project" value="TreeGrafter"/>
</dbReference>
<comment type="caution">
    <text evidence="6">The sequence shown here is derived from an EMBL/GenBank/DDBJ whole genome shotgun (WGS) entry which is preliminary data.</text>
</comment>
<dbReference type="Gene3D" id="1.10.238.10">
    <property type="entry name" value="EF-hand"/>
    <property type="match status" value="1"/>
</dbReference>
<proteinExistence type="inferred from homology"/>
<dbReference type="InterPro" id="IPR011992">
    <property type="entry name" value="EF-hand-dom_pair"/>
</dbReference>
<evidence type="ECO:0000259" key="5">
    <source>
        <dbReference type="PROSITE" id="PS50222"/>
    </source>
</evidence>
<keyword evidence="7" id="KW-1185">Reference proteome</keyword>
<dbReference type="InterPro" id="IPR018247">
    <property type="entry name" value="EF_Hand_1_Ca_BS"/>
</dbReference>
<dbReference type="PANTHER" id="PTHR23048">
    <property type="entry name" value="MYOSIN LIGHT CHAIN 1, 3"/>
    <property type="match status" value="1"/>
</dbReference>
<dbReference type="Pfam" id="PF13833">
    <property type="entry name" value="EF-hand_8"/>
    <property type="match status" value="1"/>
</dbReference>
<keyword evidence="3" id="KW-0677">Repeat</keyword>
<dbReference type="PANTHER" id="PTHR23048:SF53">
    <property type="entry name" value="CALMODULIN"/>
    <property type="match status" value="1"/>
</dbReference>
<dbReference type="InterPro" id="IPR002048">
    <property type="entry name" value="EF_hand_dom"/>
</dbReference>
<dbReference type="GO" id="GO:0005509">
    <property type="term" value="F:calcium ion binding"/>
    <property type="evidence" value="ECO:0007669"/>
    <property type="project" value="InterPro"/>
</dbReference>
<evidence type="ECO:0000256" key="1">
    <source>
        <dbReference type="ARBA" id="ARBA00009763"/>
    </source>
</evidence>
<keyword evidence="4" id="KW-0106">Calcium</keyword>
<dbReference type="AlphaFoldDB" id="A0A9D4UW86"/>
<dbReference type="SUPFAM" id="SSF47473">
    <property type="entry name" value="EF-hand"/>
    <property type="match status" value="1"/>
</dbReference>
<evidence type="ECO:0000313" key="7">
    <source>
        <dbReference type="Proteomes" id="UP000886520"/>
    </source>
</evidence>
<protein>
    <recommendedName>
        <fullName evidence="5">EF-hand domain-containing protein</fullName>
    </recommendedName>
</protein>
<gene>
    <name evidence="6" type="ORF">GOP47_0009245</name>
</gene>
<organism evidence="6 7">
    <name type="scientific">Adiantum capillus-veneris</name>
    <name type="common">Maidenhair fern</name>
    <dbReference type="NCBI Taxonomy" id="13818"/>
    <lineage>
        <taxon>Eukaryota</taxon>
        <taxon>Viridiplantae</taxon>
        <taxon>Streptophyta</taxon>
        <taxon>Embryophyta</taxon>
        <taxon>Tracheophyta</taxon>
        <taxon>Polypodiopsida</taxon>
        <taxon>Polypodiidae</taxon>
        <taxon>Polypodiales</taxon>
        <taxon>Pteridineae</taxon>
        <taxon>Pteridaceae</taxon>
        <taxon>Vittarioideae</taxon>
        <taxon>Adiantum</taxon>
    </lineage>
</organism>
<dbReference type="PROSITE" id="PS00018">
    <property type="entry name" value="EF_HAND_1"/>
    <property type="match status" value="1"/>
</dbReference>
<accession>A0A9D4UW86</accession>
<evidence type="ECO:0000313" key="6">
    <source>
        <dbReference type="EMBL" id="KAI5075169.1"/>
    </source>
</evidence>
<dbReference type="EMBL" id="JABFUD020000009">
    <property type="protein sequence ID" value="KAI5075169.1"/>
    <property type="molecule type" value="Genomic_DNA"/>
</dbReference>
<reference evidence="6" key="1">
    <citation type="submission" date="2021-01" db="EMBL/GenBank/DDBJ databases">
        <title>Adiantum capillus-veneris genome.</title>
        <authorList>
            <person name="Fang Y."/>
            <person name="Liao Q."/>
        </authorList>
    </citation>
    <scope>NUCLEOTIDE SEQUENCE</scope>
    <source>
        <strain evidence="6">H3</strain>
        <tissue evidence="6">Leaf</tissue>
    </source>
</reference>
<dbReference type="FunFam" id="1.10.238.10:FF:000178">
    <property type="entry name" value="Calmodulin-2 A"/>
    <property type="match status" value="1"/>
</dbReference>
<dbReference type="OrthoDB" id="1915549at2759"/>
<comment type="similarity">
    <text evidence="1">Belongs to the calmodulin family.</text>
</comment>
<dbReference type="Proteomes" id="UP000886520">
    <property type="component" value="Chromosome 9"/>
</dbReference>